<organism evidence="1 2">
    <name type="scientific">Ascaris lumbricoides</name>
    <name type="common">Giant roundworm</name>
    <dbReference type="NCBI Taxonomy" id="6252"/>
    <lineage>
        <taxon>Eukaryota</taxon>
        <taxon>Metazoa</taxon>
        <taxon>Ecdysozoa</taxon>
        <taxon>Nematoda</taxon>
        <taxon>Chromadorea</taxon>
        <taxon>Rhabditida</taxon>
        <taxon>Spirurina</taxon>
        <taxon>Ascaridomorpha</taxon>
        <taxon>Ascaridoidea</taxon>
        <taxon>Ascarididae</taxon>
        <taxon>Ascaris</taxon>
    </lineage>
</organism>
<dbReference type="Proteomes" id="UP000036681">
    <property type="component" value="Unplaced"/>
</dbReference>
<name>A0A0M3HQF7_ASCLU</name>
<dbReference type="WBParaSite" id="ALUE_0000432901-mRNA-1">
    <property type="protein sequence ID" value="ALUE_0000432901-mRNA-1"/>
    <property type="gene ID" value="ALUE_0000432901"/>
</dbReference>
<sequence length="102" mass="11358">MLLIEVYYDSEAKQFCDWASVVPNLVKDARKLFGSLCASAPKVGQAAVAEPLKAISVEGAKKLLMLIWPPRSFSDWGDGERKWRVGPRRASKAAFGILDMFR</sequence>
<accession>A0A0M3HQF7</accession>
<dbReference type="AlphaFoldDB" id="A0A0M3HQF7"/>
<proteinExistence type="predicted"/>
<evidence type="ECO:0000313" key="2">
    <source>
        <dbReference type="WBParaSite" id="ALUE_0000432901-mRNA-1"/>
    </source>
</evidence>
<keyword evidence="1" id="KW-1185">Reference proteome</keyword>
<protein>
    <submittedName>
        <fullName evidence="2">Uncharacterized protein</fullName>
    </submittedName>
</protein>
<evidence type="ECO:0000313" key="1">
    <source>
        <dbReference type="Proteomes" id="UP000036681"/>
    </source>
</evidence>
<reference evidence="2" key="1">
    <citation type="submission" date="2017-02" db="UniProtKB">
        <authorList>
            <consortium name="WormBaseParasite"/>
        </authorList>
    </citation>
    <scope>IDENTIFICATION</scope>
</reference>